<dbReference type="InterPro" id="IPR003961">
    <property type="entry name" value="FN3_dom"/>
</dbReference>
<feature type="compositionally biased region" description="Low complexity" evidence="1">
    <location>
        <begin position="1485"/>
        <end position="1496"/>
    </location>
</feature>
<dbReference type="Proteomes" id="UP001228690">
    <property type="component" value="Chromosome"/>
</dbReference>
<feature type="compositionally biased region" description="Acidic residues" evidence="1">
    <location>
        <begin position="668"/>
        <end position="678"/>
    </location>
</feature>
<reference evidence="4 5" key="1">
    <citation type="submission" date="2023-04" db="EMBL/GenBank/DDBJ databases">
        <title>Spirochaete genome identified in red abalone sample constitutes a novel genus.</title>
        <authorList>
            <person name="Sharma S.P."/>
            <person name="Purcell C.M."/>
            <person name="Hyde J.R."/>
            <person name="Severin A.J."/>
        </authorList>
    </citation>
    <scope>NUCLEOTIDE SEQUENCE [LARGE SCALE GENOMIC DNA]</scope>
    <source>
        <strain evidence="4 5">SP-2023</strain>
    </source>
</reference>
<feature type="compositionally biased region" description="Acidic residues" evidence="1">
    <location>
        <begin position="1066"/>
        <end position="1085"/>
    </location>
</feature>
<feature type="compositionally biased region" description="Basic and acidic residues" evidence="1">
    <location>
        <begin position="822"/>
        <end position="846"/>
    </location>
</feature>
<feature type="compositionally biased region" description="Acidic residues" evidence="1">
    <location>
        <begin position="764"/>
        <end position="781"/>
    </location>
</feature>
<proteinExistence type="predicted"/>
<feature type="compositionally biased region" description="Basic and acidic residues" evidence="1">
    <location>
        <begin position="1224"/>
        <end position="1242"/>
    </location>
</feature>
<dbReference type="InterPro" id="IPR028974">
    <property type="entry name" value="TSP_type-3_rpt"/>
</dbReference>
<feature type="compositionally biased region" description="Basic and acidic residues" evidence="1">
    <location>
        <begin position="718"/>
        <end position="738"/>
    </location>
</feature>
<keyword evidence="2" id="KW-1133">Transmembrane helix</keyword>
<evidence type="ECO:0000313" key="5">
    <source>
        <dbReference type="Proteomes" id="UP001228690"/>
    </source>
</evidence>
<accession>A0ABY8MI39</accession>
<feature type="region of interest" description="Disordered" evidence="1">
    <location>
        <begin position="1481"/>
        <end position="1500"/>
    </location>
</feature>
<dbReference type="InterPro" id="IPR036116">
    <property type="entry name" value="FN3_sf"/>
</dbReference>
<feature type="compositionally biased region" description="Basic and acidic residues" evidence="1">
    <location>
        <begin position="785"/>
        <end position="812"/>
    </location>
</feature>
<feature type="compositionally biased region" description="Basic and acidic residues" evidence="1">
    <location>
        <begin position="679"/>
        <end position="690"/>
    </location>
</feature>
<evidence type="ECO:0000259" key="3">
    <source>
        <dbReference type="SMART" id="SM00089"/>
    </source>
</evidence>
<dbReference type="RefSeq" id="WP_326927878.1">
    <property type="nucleotide sequence ID" value="NZ_CP123443.1"/>
</dbReference>
<feature type="compositionally biased region" description="Acidic residues" evidence="1">
    <location>
        <begin position="981"/>
        <end position="1004"/>
    </location>
</feature>
<name>A0ABY8MI39_9SPIO</name>
<feature type="compositionally biased region" description="Acidic residues" evidence="1">
    <location>
        <begin position="891"/>
        <end position="901"/>
    </location>
</feature>
<feature type="compositionally biased region" description="Basic and acidic residues" evidence="1">
    <location>
        <begin position="1089"/>
        <end position="1113"/>
    </location>
</feature>
<dbReference type="PANTHER" id="PTHR10199">
    <property type="entry name" value="THROMBOSPONDIN"/>
    <property type="match status" value="1"/>
</dbReference>
<feature type="compositionally biased region" description="Low complexity" evidence="1">
    <location>
        <begin position="1155"/>
        <end position="1165"/>
    </location>
</feature>
<dbReference type="EMBL" id="CP123443">
    <property type="protein sequence ID" value="WGK69692.1"/>
    <property type="molecule type" value="Genomic_DNA"/>
</dbReference>
<feature type="domain" description="PKD/Chitinase" evidence="3">
    <location>
        <begin position="2196"/>
        <end position="2289"/>
    </location>
</feature>
<feature type="compositionally biased region" description="Basic and acidic residues" evidence="1">
    <location>
        <begin position="902"/>
        <end position="913"/>
    </location>
</feature>
<evidence type="ECO:0000313" key="4">
    <source>
        <dbReference type="EMBL" id="WGK69692.1"/>
    </source>
</evidence>
<feature type="domain" description="PKD/Chitinase" evidence="3">
    <location>
        <begin position="1374"/>
        <end position="1472"/>
    </location>
</feature>
<feature type="compositionally biased region" description="Basic and acidic residues" evidence="1">
    <location>
        <begin position="502"/>
        <end position="536"/>
    </location>
</feature>
<feature type="compositionally biased region" description="Acidic residues" evidence="1">
    <location>
        <begin position="927"/>
        <end position="943"/>
    </location>
</feature>
<feature type="compositionally biased region" description="Basic and acidic residues" evidence="1">
    <location>
        <begin position="963"/>
        <end position="980"/>
    </location>
</feature>
<dbReference type="PANTHER" id="PTHR10199:SF119">
    <property type="entry name" value="RE20510P"/>
    <property type="match status" value="1"/>
</dbReference>
<feature type="compositionally biased region" description="Basic and acidic residues" evidence="1">
    <location>
        <begin position="1011"/>
        <end position="1035"/>
    </location>
</feature>
<gene>
    <name evidence="4" type="ORF">P0082_02170</name>
</gene>
<dbReference type="Gene3D" id="4.10.1080.10">
    <property type="entry name" value="TSP type-3 repeat"/>
    <property type="match status" value="2"/>
</dbReference>
<feature type="compositionally biased region" description="Basic and acidic residues" evidence="1">
    <location>
        <begin position="598"/>
        <end position="623"/>
    </location>
</feature>
<dbReference type="InterPro" id="IPR013783">
    <property type="entry name" value="Ig-like_fold"/>
</dbReference>
<keyword evidence="2" id="KW-0812">Transmembrane</keyword>
<dbReference type="SUPFAM" id="SSF49265">
    <property type="entry name" value="Fibronectin type III"/>
    <property type="match status" value="1"/>
</dbReference>
<feature type="compositionally biased region" description="Low complexity" evidence="1">
    <location>
        <begin position="628"/>
        <end position="644"/>
    </location>
</feature>
<dbReference type="CDD" id="cd00063">
    <property type="entry name" value="FN3"/>
    <property type="match status" value="1"/>
</dbReference>
<feature type="compositionally biased region" description="Acidic residues" evidence="1">
    <location>
        <begin position="587"/>
        <end position="597"/>
    </location>
</feature>
<dbReference type="SUPFAM" id="SSF103647">
    <property type="entry name" value="TSP type-3 repeat"/>
    <property type="match status" value="4"/>
</dbReference>
<feature type="transmembrane region" description="Helical" evidence="2">
    <location>
        <begin position="37"/>
        <end position="53"/>
    </location>
</feature>
<keyword evidence="2" id="KW-0472">Membrane</keyword>
<feature type="compositionally biased region" description="Basic and acidic residues" evidence="1">
    <location>
        <begin position="866"/>
        <end position="890"/>
    </location>
</feature>
<feature type="compositionally biased region" description="Basic and acidic residues" evidence="1">
    <location>
        <begin position="745"/>
        <end position="763"/>
    </location>
</feature>
<feature type="region of interest" description="Disordered" evidence="1">
    <location>
        <begin position="429"/>
        <end position="1260"/>
    </location>
</feature>
<dbReference type="Gene3D" id="2.60.40.10">
    <property type="entry name" value="Immunoglobulins"/>
    <property type="match status" value="3"/>
</dbReference>
<dbReference type="SMART" id="SM00089">
    <property type="entry name" value="PKD"/>
    <property type="match status" value="2"/>
</dbReference>
<dbReference type="InterPro" id="IPR022409">
    <property type="entry name" value="PKD/Chitinase_dom"/>
</dbReference>
<feature type="compositionally biased region" description="Acidic residues" evidence="1">
    <location>
        <begin position="701"/>
        <end position="717"/>
    </location>
</feature>
<evidence type="ECO:0000256" key="1">
    <source>
        <dbReference type="SAM" id="MobiDB-lite"/>
    </source>
</evidence>
<organism evidence="4 5">
    <name type="scientific">Candidatus Haliotispira prima</name>
    <dbReference type="NCBI Taxonomy" id="3034016"/>
    <lineage>
        <taxon>Bacteria</taxon>
        <taxon>Pseudomonadati</taxon>
        <taxon>Spirochaetota</taxon>
        <taxon>Spirochaetia</taxon>
        <taxon>Spirochaetales</taxon>
        <taxon>Spirochaetaceae</taxon>
        <taxon>Candidatus Haliotispira</taxon>
    </lineage>
</organism>
<evidence type="ECO:0000256" key="2">
    <source>
        <dbReference type="SAM" id="Phobius"/>
    </source>
</evidence>
<feature type="compositionally biased region" description="Acidic residues" evidence="1">
    <location>
        <begin position="444"/>
        <end position="460"/>
    </location>
</feature>
<sequence>MERHESKNIYSEGTAAGKIPAKGTPIRKSIRMKAGKTRIVIAVLALISVFMWSCEETSGGRSAKKAPESYLTLKQDPVVTSDGRYVFEIQNFVSADIKVYQGGDVPNDKLRALWDSSVVRWGFRRKDNPKKIYWVQKNKAYTAEDGNTYTIEVEESEKAKFIPTELPAALLQTDLNNLEIYAMVSFETSEVSGVYKIPDDFKTKVMEVTEISGRISNLSSKTGSQRSKVIPGASVYYIHKETGKIFQSYSDIGGNYRIALQHYGRFSQVVVTKNMSPYTASYDLQKVSGRTAVAGANLEIRELTGGQSFTSNLLYDITSGGLGTPSVGGTQIKGSTLDVNGAKTLAGAYLLFYNKGSSSVYFALSGADGGFGFRLPDPAPITTGDPGSSHKPMISFVPSVYGYVAANAYVVLGDASTYPSVFNLVSFDPDPTIELSDRDRDSLPAEEDPDDGNWDTDGDGIPDGADVDVNGDGTPDNGTDSDGDKINDVSDAGSGDADADNDGIKDERDKIDNNKDDDRDNLPDDIDPNNKNRDTDGDNIPDGADVDVNDDGKNDNGIDTDGDGINDRADVDADGNGSADPGKTDGDGDGITDAEDPINDKQDTDKDGLPDAVDPDSRNRDTDGDGIPDGADVDVNGDGVPDNGSDTDGDGINDRSDIDSNPGKTDTDGDGIPDDVDPVNDKLDTDKDGLPDAIDPNPTEADTDGDGIPDGSDVDVDGDGKPDNGKDTDGDGTNDKNDPVNNSNDADRDGLPDDKDPNDHNPDTDGDGIPDGSDVDVDGDGTPDNGKDTDGDGINDKADVDSNPGKPDKDNDGITDIYDAVDDTKDADKDGLPDALDSNDKNRDTDGDGIPDGADVDVDGDGTPDNGKDTDGDGINDRSDKDSNPGKQDTDGDGTPDDVDPVNDKLDTDKDGLPDAIDPDSTKADTDGDGIPDGQDVDVDGDGTPDNGKDSDGDGINDANDPIDNRNDKDKDGLPDHLDPNDDNPDTDGDGIPDGADVDVDGDGTPDNGTDADKDGINDKSDVDSNPGKPDKDNDGITDVYDVADDTVDADKDGLPAALDPNDNNPDTDGDGIPDGVDVDVDGDGTPDNGKDSDGDGINDRGDKDANTGKPDADNDGIPDSIDKVNNNIDTDLDSLPDAIDPQPLNWDSDDDGIPDGADVDINGDGTKDNGADADNDGINNRADVNSNSGKPDTDGDGIIDEVDKVDNNADADKDELPDAVDPDDTKTDTDNDKIKDGHDVDVNGDNTIDNGVDADNNGVRDGALSALEPQLSWDNAASTATQDANRGKFDFDGSTAVVVTLSVKADAILDKVFTYEWYKGTPGNLGTLDRNNSTATALFALTDSGANVITVKVSNARGQATLSRTYELNKPPYGLTILSPTSNQQIKISSGTPFPLTASATDDDANQTLSYSWQIGLGDSLALNSTAFKPLTLNANGTYVFTQSTDLYTMKVRVTDGDGGSAEKTVVVLLDGDASGISSSTRPTIAAGTGTTQAAPMNNPLRGDGNFGSSTQVTVSNVITENGGIGIRSVRWLIGSSAQTGTAPFTAGRLSYSETFTITNPLVPAVITMIAVNDLGEEGRRSETFNLNQAPAFDESVTGNTLPAYDIQTPQSLNVKGVDVNGGVLSYAVAIASGSNQSPASPSFRELTASRKTGQAGALTALSLDFNTGLSAGNYTLRVSLSDSHGSSGKGLMLRNITLTGASTSVAATAPEISWASGTSGFSAGTDVALAESTKADPAKALVFVAPTGSGQITGNSATVAISIRDRRASTKNSGYSYQWALNGTNVSSTANGLSDSKTFALRLGLNTITMKVTNDDGQASAQGVRKYYVNKLPENLRITAPIGSTTVQKSGSSSKTVTFSASAVDVNNLTNNNEDPLSYTWKVYAKQSNGSYSTTPYDSVVRTGASYSIDFSSVAANDYQVVVSAKDSHNGVASLVGAGSDRVAVTVNANPVVTFTKPTLSEVVAGVDVSFQVSVSDSNVASPNLDNDFTYDWKYQTPAGSTWNSLPTGSTANNYKSVLKTSGFSTTTGSAVYKIRVTVRDKNGGSTDKEFGLGIKLNTVPNLQFLGTTSVSDNQKIQLADLNAATPPQNFYVSATDPDGQTITYSWEVNGLDQSNTGTGAANKKLENKVFYSPMKSSTKTQAQLASELSGLSAAAKATRILGRHKVIVTASAGDGQGSDTESRNLLLNVAPVVSSVTATADDVSLGDTITFTANATDAEGDELTYSWKQRKVGTAAWTAITGTGSTATLTVASNWTPGSYQVAVTVDDGYGGLANTEAAPKVITVIAPSPTVAWTSATPAADSIVQLPAAGGSALFGVTVSDVSTATTALDYTWKIDGTTNAAASGVNKPTADLTLPSGRHYNTWFTVSVTVKNSSGRETTLSRRIQVNNAPSVSISSPANGSVLGQNTEIALLWSYRDSNADGVNGKAREYQIASGHGQRISGIAATGGFTTLGSALVYNTSAQLTQAHPPGDYTIRLFVEDNRGAVGAAYSDVTIKVGLAAPTVTLIGQGGVSGIRASWGSIANAVNGYEVSWGTGTDASGTLATVSGTSYDIPSLTAGTTYYVKVRALSTNPANTYAASSFSSPQSRLAGSASAPQIKLTESRMWVNGAAGIKYYRIGIEGRDIDNEVITLRTRRQEPNGSWTGWTDQALDANNRITMTFTSPIADHIIVEMELSDGARTASLILYSYDGYQYSVTDDYPNLAPEAILVSYEGAITYGGGREYLVVYFDVRDPEGEAVTVTYTVGTSDVVSNARLEGSGAHGSSRYRINSSAFGRGSNPTAEITIRDASGGELKLSVDKAGGAPNWPRSFYQ</sequence>
<feature type="compositionally biased region" description="Basic and acidic residues" evidence="1">
    <location>
        <begin position="1202"/>
        <end position="1217"/>
    </location>
</feature>
<protein>
    <recommendedName>
        <fullName evidence="3">PKD/Chitinase domain-containing protein</fullName>
    </recommendedName>
</protein>
<keyword evidence="5" id="KW-1185">Reference proteome</keyword>